<dbReference type="InterPro" id="IPR029240">
    <property type="entry name" value="MMS19_N"/>
</dbReference>
<name>A0A0G4MMI9_VERLO</name>
<dbReference type="SUPFAM" id="SSF48371">
    <property type="entry name" value="ARM repeat"/>
    <property type="match status" value="1"/>
</dbReference>
<evidence type="ECO:0000256" key="1">
    <source>
        <dbReference type="ARBA" id="ARBA00004123"/>
    </source>
</evidence>
<reference evidence="7 8" key="1">
    <citation type="submission" date="2015-05" db="EMBL/GenBank/DDBJ databases">
        <authorList>
            <person name="Wang D.B."/>
            <person name="Wang M."/>
        </authorList>
    </citation>
    <scope>NUCLEOTIDE SEQUENCE [LARGE SCALE GENOMIC DNA]</scope>
    <source>
        <strain evidence="7">VL1</strain>
    </source>
</reference>
<evidence type="ECO:0000313" key="8">
    <source>
        <dbReference type="Proteomes" id="UP000044602"/>
    </source>
</evidence>
<comment type="subcellular location">
    <subcellularLocation>
        <location evidence="1 4">Nucleus</location>
    </subcellularLocation>
</comment>
<keyword evidence="2" id="KW-0677">Repeat</keyword>
<dbReference type="InterPro" id="IPR024687">
    <property type="entry name" value="MMS19_C"/>
</dbReference>
<evidence type="ECO:0000259" key="5">
    <source>
        <dbReference type="Pfam" id="PF12460"/>
    </source>
</evidence>
<dbReference type="EMBL" id="CVQH01023527">
    <property type="protein sequence ID" value="CRK35451.1"/>
    <property type="molecule type" value="Genomic_DNA"/>
</dbReference>
<evidence type="ECO:0000259" key="6">
    <source>
        <dbReference type="Pfam" id="PF14500"/>
    </source>
</evidence>
<proteinExistence type="inferred from homology"/>
<dbReference type="GO" id="GO:0006281">
    <property type="term" value="P:DNA repair"/>
    <property type="evidence" value="ECO:0007669"/>
    <property type="project" value="UniProtKB-UniRule"/>
</dbReference>
<organism evidence="7 8">
    <name type="scientific">Verticillium longisporum</name>
    <name type="common">Verticillium dahliae var. longisporum</name>
    <dbReference type="NCBI Taxonomy" id="100787"/>
    <lineage>
        <taxon>Eukaryota</taxon>
        <taxon>Fungi</taxon>
        <taxon>Dikarya</taxon>
        <taxon>Ascomycota</taxon>
        <taxon>Pezizomycotina</taxon>
        <taxon>Sordariomycetes</taxon>
        <taxon>Hypocreomycetidae</taxon>
        <taxon>Glomerellales</taxon>
        <taxon>Plectosphaerellaceae</taxon>
        <taxon>Verticillium</taxon>
    </lineage>
</organism>
<gene>
    <name evidence="7" type="ORF">BN1708_006750</name>
</gene>
<keyword evidence="8" id="KW-1185">Reference proteome</keyword>
<dbReference type="GO" id="GO:0016226">
    <property type="term" value="P:iron-sulfur cluster assembly"/>
    <property type="evidence" value="ECO:0007669"/>
    <property type="project" value="UniProtKB-UniRule"/>
</dbReference>
<feature type="domain" description="MMS19 N-terminal" evidence="6">
    <location>
        <begin position="72"/>
        <end position="331"/>
    </location>
</feature>
<dbReference type="InterPro" id="IPR016024">
    <property type="entry name" value="ARM-type_fold"/>
</dbReference>
<dbReference type="Pfam" id="PF12460">
    <property type="entry name" value="MMS19_C"/>
    <property type="match status" value="1"/>
</dbReference>
<dbReference type="InterPro" id="IPR039920">
    <property type="entry name" value="MMS19"/>
</dbReference>
<evidence type="ECO:0000256" key="2">
    <source>
        <dbReference type="ARBA" id="ARBA00022737"/>
    </source>
</evidence>
<dbReference type="PANTHER" id="PTHR12891:SF0">
    <property type="entry name" value="MMS19 NUCLEOTIDE EXCISION REPAIR PROTEIN HOMOLOG"/>
    <property type="match status" value="1"/>
</dbReference>
<comment type="similarity">
    <text evidence="4">Belongs to the MET18/MMS19 family.</text>
</comment>
<feature type="domain" description="MMS19 C-terminal" evidence="5">
    <location>
        <begin position="777"/>
        <end position="1099"/>
    </location>
</feature>
<dbReference type="GO" id="GO:0005634">
    <property type="term" value="C:nucleus"/>
    <property type="evidence" value="ECO:0007669"/>
    <property type="project" value="UniProtKB-SubCell"/>
</dbReference>
<dbReference type="Proteomes" id="UP000044602">
    <property type="component" value="Unassembled WGS sequence"/>
</dbReference>
<dbReference type="STRING" id="100787.A0A0G4MMI9"/>
<evidence type="ECO:0000313" key="7">
    <source>
        <dbReference type="EMBL" id="CRK35451.1"/>
    </source>
</evidence>
<accession>A0A0G4MMI9</accession>
<keyword evidence="3 4" id="KW-0539">Nucleus</keyword>
<dbReference type="GO" id="GO:0051604">
    <property type="term" value="P:protein maturation"/>
    <property type="evidence" value="ECO:0007669"/>
    <property type="project" value="UniProtKB-UniRule"/>
</dbReference>
<evidence type="ECO:0000256" key="3">
    <source>
        <dbReference type="ARBA" id="ARBA00023242"/>
    </source>
</evidence>
<keyword evidence="4" id="KW-0234">DNA repair</keyword>
<dbReference type="AlphaFoldDB" id="A0A0G4MMI9"/>
<protein>
    <recommendedName>
        <fullName evidence="4">MMS19 nucleotide excision repair protein</fullName>
    </recommendedName>
</protein>
<dbReference type="PANTHER" id="PTHR12891">
    <property type="entry name" value="DNA REPAIR/TRANSCRIPTION PROTEIN MET18/MMS19"/>
    <property type="match status" value="1"/>
</dbReference>
<sequence>MADFRKLALEFVLSDDVARKQEIAQESASVIQNDPRPDNAIARWSQSIQPWIAGRGDDAMDHGQEGEAEGDLIARSNALSFLADTLEVLDPKLLKPSKVATLIHFFGNMFDFDVKAGVLPAAKALAHLSNMEGFQATDGDKIISSICTLKDDFKLQVSETRSVIYDLINLLISRPDVSNDLQYRYGSTSGFMTDLLQLCRNERDPKCLITWFGILKTFLADYSAANELVEEVFNVFSAYFPISLRTSQHPSGITADDLKLALRGCFAAHYRLASLTIPYLVGRLDSGDSVTVNVKLDILKTIKACIDNYTHVQQGLVPYVDKIWTSLKYEVRNGEIEDTIKGTLEVIRTIAEKLTGNDLRAFALTVQRDCLDDLSNPTYATGSGKLLVAVHGAKPSAFAIMVSPTLTHVKENLRHTRSSEHTRSLLALSNALLKLRAALVDPSMTADDLQAFRSTEPAFVSLHREAYALPFHQATNPGAPKDVVSIGLEAIEGMGLLVIQPSASSGSEFGLMLREEAASEICSELSTFLFAAEHDAASESTSALVDQTLLALQKASIIFPPVFPKLVSDSSTVCRSAASRSPAELQATLHYILPKLAFTGCSEVPKSGEKTEHFVLLLGTFVNQLNSSFESEATANVWVEYAIGVQAAMRYFRDACEASLGRTIKAELRQGNERQQNEDATREKADPRFSAERWVQYASQRFPSLVTAQTQEALPELKTGDIETSAAEDAADQLIGDFLLISLFVTRQLYRRATAVVSPEDNVSASIALSSDFKEGSDEEKQNQDQYLQLLSDTAKFIVSQMNRSQQDALSLIEEVPSLFHSDDLIPQADGQTASYRELAQKDWIFDSSLGKTNPPRFPLSGLSDGRTIILSFGLLVPLQLPASIFDPSNDAGVTKGILYRILIAGLLFKDHAASPRSRAVVLAILTSLANKCVAADMTDILDSLNSQIELAINSYSDTDAGTPDDNRALIARPVFAAVAGILRKYKGGYLGKVIAGIIKGPADQKIGHVLARRVGLLFRDQDCLQREYNPKLFSPLWRQRAYVEIIKPMLAKAWGIGTNSQDNTLITANYSIAVLSATQWLDYTVYEEDADDLIRLIICVARNIGAGPDLEAGLTVLLRICSSSPDKVKPFAKSVIRECSAVLEGKGESRTDDWMPAGFHQLDPTGRSSKQSRRLAVRLLGALPAYCERGDLLSAASAVRRSLARASGDSVREIRRAALEARAAWDPVR</sequence>
<dbReference type="Pfam" id="PF14500">
    <property type="entry name" value="MMS19_N"/>
    <property type="match status" value="1"/>
</dbReference>
<dbReference type="GO" id="GO:0097361">
    <property type="term" value="C:cytosolic [4Fe-4S] assembly targeting complex"/>
    <property type="evidence" value="ECO:0007669"/>
    <property type="project" value="UniProtKB-UniRule"/>
</dbReference>
<keyword evidence="4" id="KW-0227">DNA damage</keyword>
<evidence type="ECO:0000256" key="4">
    <source>
        <dbReference type="RuleBase" id="RU367072"/>
    </source>
</evidence>
<comment type="function">
    <text evidence="4">Key component of the cytosolic iron-sulfur protein assembly (CIA) complex, a multiprotein complex that mediates the incorporation of iron-sulfur cluster into apoproteins specifically involved in DNA metabolism and genomic integrity. In the CIA complex, MMS19 acts as an adapter between early-acting CIA components and a subset of cellular target iron-sulfur proteins.</text>
</comment>